<dbReference type="PANTHER" id="PTHR10849">
    <property type="entry name" value="NADH DEHYDROGENASE UBIQUINONE IRON-SULFUR PROTEIN 8, MITOCHONDRIAL"/>
    <property type="match status" value="1"/>
</dbReference>
<dbReference type="Pfam" id="PF00037">
    <property type="entry name" value="Fer4"/>
    <property type="match status" value="1"/>
</dbReference>
<dbReference type="EMBL" id="AZHW01000063">
    <property type="protein sequence ID" value="ETX03279.1"/>
    <property type="molecule type" value="Genomic_DNA"/>
</dbReference>
<dbReference type="GO" id="GO:0016651">
    <property type="term" value="F:oxidoreductase activity, acting on NAD(P)H"/>
    <property type="evidence" value="ECO:0007669"/>
    <property type="project" value="InterPro"/>
</dbReference>
<evidence type="ECO:0000256" key="10">
    <source>
        <dbReference type="ARBA" id="ARBA00023075"/>
    </source>
</evidence>
<sequence length="182" mass="21023">MIREYFSNIWQGFTTPLTGMRLTWKQLFRPSVTLQYPDERWELPPNSRMQLFVNMDDCIGCAQCERACPVRCITIETIKAVPDEVEETTTGHKKRLHVPVFDIDMAKCCYCNLCTYPCPTECIYMTPSFEDAAPDRFDLLYHFSQITPEQAEELEDKSRRFDEEEAAKKAAQEAEKAAVAAD</sequence>
<evidence type="ECO:0000259" key="13">
    <source>
        <dbReference type="PROSITE" id="PS51379"/>
    </source>
</evidence>
<evidence type="ECO:0000256" key="1">
    <source>
        <dbReference type="ARBA" id="ARBA00022475"/>
    </source>
</evidence>
<organism evidence="14 15">
    <name type="scientific">Entotheonella factor</name>
    <dbReference type="NCBI Taxonomy" id="1429438"/>
    <lineage>
        <taxon>Bacteria</taxon>
        <taxon>Pseudomonadati</taxon>
        <taxon>Nitrospinota/Tectimicrobiota group</taxon>
        <taxon>Candidatus Tectimicrobiota</taxon>
        <taxon>Candidatus Entotheonellia</taxon>
        <taxon>Candidatus Entotheonellales</taxon>
        <taxon>Candidatus Entotheonellaceae</taxon>
        <taxon>Candidatus Entotheonella</taxon>
    </lineage>
</organism>
<keyword evidence="1" id="KW-1003">Cell membrane</keyword>
<dbReference type="HOGENOM" id="CLU_067218_4_3_7"/>
<keyword evidence="6" id="KW-1278">Translocase</keyword>
<keyword evidence="7" id="KW-0408">Iron</keyword>
<gene>
    <name evidence="14" type="ORF">ETSY1_00570</name>
</gene>
<evidence type="ECO:0000256" key="6">
    <source>
        <dbReference type="ARBA" id="ARBA00022967"/>
    </source>
</evidence>
<protein>
    <submittedName>
        <fullName evidence="14">NADPH-quinone oxidoreductase</fullName>
    </submittedName>
</protein>
<dbReference type="Proteomes" id="UP000019141">
    <property type="component" value="Unassembled WGS sequence"/>
</dbReference>
<feature type="domain" description="4Fe-4S ferredoxin-type" evidence="13">
    <location>
        <begin position="49"/>
        <end position="78"/>
    </location>
</feature>
<dbReference type="InterPro" id="IPR017900">
    <property type="entry name" value="4Fe4S_Fe_S_CS"/>
</dbReference>
<name>W4LYY7_ENTF1</name>
<dbReference type="PROSITE" id="PS00198">
    <property type="entry name" value="4FE4S_FER_1"/>
    <property type="match status" value="2"/>
</dbReference>
<dbReference type="AlphaFoldDB" id="W4LYY7"/>
<dbReference type="GO" id="GO:0048038">
    <property type="term" value="F:quinone binding"/>
    <property type="evidence" value="ECO:0007669"/>
    <property type="project" value="UniProtKB-KW"/>
</dbReference>
<accession>W4LYY7</accession>
<dbReference type="PATRIC" id="fig|1429438.4.peg.302"/>
<feature type="domain" description="4Fe-4S ferredoxin-type" evidence="13">
    <location>
        <begin position="99"/>
        <end position="128"/>
    </location>
</feature>
<dbReference type="GO" id="GO:0046872">
    <property type="term" value="F:metal ion binding"/>
    <property type="evidence" value="ECO:0007669"/>
    <property type="project" value="UniProtKB-KW"/>
</dbReference>
<keyword evidence="5" id="KW-0677">Repeat</keyword>
<evidence type="ECO:0000313" key="14">
    <source>
        <dbReference type="EMBL" id="ETX03279.1"/>
    </source>
</evidence>
<evidence type="ECO:0000256" key="5">
    <source>
        <dbReference type="ARBA" id="ARBA00022737"/>
    </source>
</evidence>
<dbReference type="GO" id="GO:0016020">
    <property type="term" value="C:membrane"/>
    <property type="evidence" value="ECO:0007669"/>
    <property type="project" value="InterPro"/>
</dbReference>
<dbReference type="InterPro" id="IPR010226">
    <property type="entry name" value="NADH_quinone_OxRdtase_chainI"/>
</dbReference>
<keyword evidence="9" id="KW-0520">NAD</keyword>
<dbReference type="GO" id="GO:0051539">
    <property type="term" value="F:4 iron, 4 sulfur cluster binding"/>
    <property type="evidence" value="ECO:0007669"/>
    <property type="project" value="UniProtKB-KW"/>
</dbReference>
<dbReference type="InterPro" id="IPR017896">
    <property type="entry name" value="4Fe4S_Fe-S-bd"/>
</dbReference>
<comment type="caution">
    <text evidence="14">The sequence shown here is derived from an EMBL/GenBank/DDBJ whole genome shotgun (WGS) entry which is preliminary data.</text>
</comment>
<dbReference type="Gene3D" id="3.30.70.3270">
    <property type="match status" value="1"/>
</dbReference>
<dbReference type="SUPFAM" id="SSF54862">
    <property type="entry name" value="4Fe-4S ferredoxins"/>
    <property type="match status" value="1"/>
</dbReference>
<evidence type="ECO:0000256" key="3">
    <source>
        <dbReference type="ARBA" id="ARBA00022719"/>
    </source>
</evidence>
<evidence type="ECO:0000256" key="7">
    <source>
        <dbReference type="ARBA" id="ARBA00023004"/>
    </source>
</evidence>
<evidence type="ECO:0000256" key="12">
    <source>
        <dbReference type="SAM" id="MobiDB-lite"/>
    </source>
</evidence>
<dbReference type="PROSITE" id="PS51379">
    <property type="entry name" value="4FE4S_FER_2"/>
    <property type="match status" value="2"/>
</dbReference>
<keyword evidence="2" id="KW-0004">4Fe-4S</keyword>
<feature type="compositionally biased region" description="Basic and acidic residues" evidence="12">
    <location>
        <begin position="156"/>
        <end position="176"/>
    </location>
</feature>
<evidence type="ECO:0000313" key="15">
    <source>
        <dbReference type="Proteomes" id="UP000019141"/>
    </source>
</evidence>
<evidence type="ECO:0000256" key="8">
    <source>
        <dbReference type="ARBA" id="ARBA00023014"/>
    </source>
</evidence>
<keyword evidence="10" id="KW-0830">Ubiquinone</keyword>
<evidence type="ECO:0000256" key="4">
    <source>
        <dbReference type="ARBA" id="ARBA00022723"/>
    </source>
</evidence>
<dbReference type="PANTHER" id="PTHR10849:SF24">
    <property type="entry name" value="NADH-QUINONE OXIDOREDUCTASE SUBUNIT I 2"/>
    <property type="match status" value="1"/>
</dbReference>
<evidence type="ECO:0000256" key="9">
    <source>
        <dbReference type="ARBA" id="ARBA00023027"/>
    </source>
</evidence>
<reference evidence="14 15" key="1">
    <citation type="journal article" date="2014" name="Nature">
        <title>An environmental bacterial taxon with a large and distinct metabolic repertoire.</title>
        <authorList>
            <person name="Wilson M.C."/>
            <person name="Mori T."/>
            <person name="Ruckert C."/>
            <person name="Uria A.R."/>
            <person name="Helf M.J."/>
            <person name="Takada K."/>
            <person name="Gernert C."/>
            <person name="Steffens U.A."/>
            <person name="Heycke N."/>
            <person name="Schmitt S."/>
            <person name="Rinke C."/>
            <person name="Helfrich E.J."/>
            <person name="Brachmann A.O."/>
            <person name="Gurgui C."/>
            <person name="Wakimoto T."/>
            <person name="Kracht M."/>
            <person name="Crusemann M."/>
            <person name="Hentschel U."/>
            <person name="Abe I."/>
            <person name="Matsunaga S."/>
            <person name="Kalinowski J."/>
            <person name="Takeyama H."/>
            <person name="Piel J."/>
        </authorList>
    </citation>
    <scope>NUCLEOTIDE SEQUENCE [LARGE SCALE GENOMIC DNA]</scope>
    <source>
        <strain evidence="15">TSY1</strain>
    </source>
</reference>
<keyword evidence="11" id="KW-0472">Membrane</keyword>
<keyword evidence="8" id="KW-0411">Iron-sulfur</keyword>
<proteinExistence type="predicted"/>
<evidence type="ECO:0000256" key="2">
    <source>
        <dbReference type="ARBA" id="ARBA00022485"/>
    </source>
</evidence>
<evidence type="ECO:0000256" key="11">
    <source>
        <dbReference type="ARBA" id="ARBA00023136"/>
    </source>
</evidence>
<keyword evidence="15" id="KW-1185">Reference proteome</keyword>
<keyword evidence="3" id="KW-0874">Quinone</keyword>
<feature type="region of interest" description="Disordered" evidence="12">
    <location>
        <begin position="150"/>
        <end position="182"/>
    </location>
</feature>
<keyword evidence="4" id="KW-0479">Metal-binding</keyword>